<dbReference type="Proteomes" id="UP000245535">
    <property type="component" value="Unassembled WGS sequence"/>
</dbReference>
<dbReference type="AlphaFoldDB" id="A0A315ZHS6"/>
<sequence>MTIITIFKYPNSIDQNLFTTLIYCEYLRTLILNFVKRNLFKHIFFDLDHTLWDFEKSSEETLIELYKDFQLEKRMNAPVELFVETFRKVNFSLWAQLDNREITKKYVREQRFPLVFEKLGANPADSPIGMGEEYLRRCPKKANLIEGTIEVLEYLKDDYQLHILTNGFQDVQHIKMSHSNIDSYFESVVTAECSGFSKPNKSMFDYALNLANAKAEESIMIGDNLNADIKGAIGAGIQAIFFNPDEKDHEEELLADIKNLNQLIDLL</sequence>
<dbReference type="Gene3D" id="1.10.150.240">
    <property type="entry name" value="Putative phosphatase, domain 2"/>
    <property type="match status" value="1"/>
</dbReference>
<dbReference type="PANTHER" id="PTHR47478">
    <property type="match status" value="1"/>
</dbReference>
<dbReference type="Gene3D" id="3.40.50.1000">
    <property type="entry name" value="HAD superfamily/HAD-like"/>
    <property type="match status" value="1"/>
</dbReference>
<gene>
    <name evidence="1" type="ORF">BC781_1011144</name>
</gene>
<dbReference type="PANTHER" id="PTHR47478:SF1">
    <property type="entry name" value="PYRIMIDINE 5'-NUCLEOTIDASE YJJG"/>
    <property type="match status" value="1"/>
</dbReference>
<accession>A0A315ZHS6</accession>
<evidence type="ECO:0000313" key="1">
    <source>
        <dbReference type="EMBL" id="PWJ44773.1"/>
    </source>
</evidence>
<dbReference type="SFLD" id="SFLDG01129">
    <property type="entry name" value="C1.5:_HAD__Beta-PGM__Phosphata"/>
    <property type="match status" value="1"/>
</dbReference>
<proteinExistence type="predicted"/>
<dbReference type="NCBIfam" id="TIGR01549">
    <property type="entry name" value="HAD-SF-IA-v1"/>
    <property type="match status" value="1"/>
</dbReference>
<dbReference type="InterPro" id="IPR023198">
    <property type="entry name" value="PGP-like_dom2"/>
</dbReference>
<reference evidence="1 2" key="1">
    <citation type="submission" date="2018-03" db="EMBL/GenBank/DDBJ databases">
        <title>Genomic Encyclopedia of Archaeal and Bacterial Type Strains, Phase II (KMG-II): from individual species to whole genera.</title>
        <authorList>
            <person name="Goeker M."/>
        </authorList>
    </citation>
    <scope>NUCLEOTIDE SEQUENCE [LARGE SCALE GENOMIC DNA]</scope>
    <source>
        <strain evidence="1 2">DSM 28229</strain>
    </source>
</reference>
<protein>
    <submittedName>
        <fullName evidence="1">Putative hydrolase of the HAD superfamily</fullName>
    </submittedName>
</protein>
<dbReference type="SUPFAM" id="SSF56784">
    <property type="entry name" value="HAD-like"/>
    <property type="match status" value="1"/>
</dbReference>
<dbReference type="InterPro" id="IPR006439">
    <property type="entry name" value="HAD-SF_hydro_IA"/>
</dbReference>
<organism evidence="1 2">
    <name type="scientific">Sediminitomix flava</name>
    <dbReference type="NCBI Taxonomy" id="379075"/>
    <lineage>
        <taxon>Bacteria</taxon>
        <taxon>Pseudomonadati</taxon>
        <taxon>Bacteroidota</taxon>
        <taxon>Cytophagia</taxon>
        <taxon>Cytophagales</taxon>
        <taxon>Flammeovirgaceae</taxon>
        <taxon>Sediminitomix</taxon>
    </lineage>
</organism>
<dbReference type="InterPro" id="IPR023214">
    <property type="entry name" value="HAD_sf"/>
</dbReference>
<dbReference type="InterPro" id="IPR036412">
    <property type="entry name" value="HAD-like_sf"/>
</dbReference>
<keyword evidence="1" id="KW-0378">Hydrolase</keyword>
<dbReference type="EMBL" id="QGDO01000001">
    <property type="protein sequence ID" value="PWJ44773.1"/>
    <property type="molecule type" value="Genomic_DNA"/>
</dbReference>
<dbReference type="InterPro" id="IPR011951">
    <property type="entry name" value="HAD-SF_hydro_IA_YjjG/PynA"/>
</dbReference>
<dbReference type="NCBIfam" id="TIGR02254">
    <property type="entry name" value="YjjG_YfnB"/>
    <property type="match status" value="1"/>
</dbReference>
<comment type="caution">
    <text evidence="1">The sequence shown here is derived from an EMBL/GenBank/DDBJ whole genome shotgun (WGS) entry which is preliminary data.</text>
</comment>
<keyword evidence="2" id="KW-1185">Reference proteome</keyword>
<dbReference type="GO" id="GO:0008253">
    <property type="term" value="F:5'-nucleotidase activity"/>
    <property type="evidence" value="ECO:0007669"/>
    <property type="project" value="InterPro"/>
</dbReference>
<dbReference type="Pfam" id="PF00702">
    <property type="entry name" value="Hydrolase"/>
    <property type="match status" value="1"/>
</dbReference>
<name>A0A315ZHS6_SEDFL</name>
<dbReference type="InterPro" id="IPR052550">
    <property type="entry name" value="Pyrimidine_5'-ntase_YjjG"/>
</dbReference>
<dbReference type="SFLD" id="SFLDS00003">
    <property type="entry name" value="Haloacid_Dehalogenase"/>
    <property type="match status" value="1"/>
</dbReference>
<evidence type="ECO:0000313" key="2">
    <source>
        <dbReference type="Proteomes" id="UP000245535"/>
    </source>
</evidence>